<dbReference type="AlphaFoldDB" id="A0A8T0WN52"/>
<name>A0A8T0WN52_PANVG</name>
<evidence type="ECO:0000313" key="3">
    <source>
        <dbReference type="Proteomes" id="UP000823388"/>
    </source>
</evidence>
<dbReference type="EMBL" id="CM029038">
    <property type="protein sequence ID" value="KAG2649462.1"/>
    <property type="molecule type" value="Genomic_DNA"/>
</dbReference>
<dbReference type="EMBL" id="CM029038">
    <property type="protein sequence ID" value="KAG2649465.1"/>
    <property type="molecule type" value="Genomic_DNA"/>
</dbReference>
<protein>
    <submittedName>
        <fullName evidence="2">Uncharacterized protein</fullName>
    </submittedName>
</protein>
<gene>
    <name evidence="2" type="ORF">PVAP13_1NG396200</name>
</gene>
<accession>A0A8T0WN52</accession>
<feature type="signal peptide" evidence="1">
    <location>
        <begin position="1"/>
        <end position="31"/>
    </location>
</feature>
<reference evidence="2" key="1">
    <citation type="submission" date="2020-05" db="EMBL/GenBank/DDBJ databases">
        <title>WGS assembly of Panicum virgatum.</title>
        <authorList>
            <person name="Lovell J.T."/>
            <person name="Jenkins J."/>
            <person name="Shu S."/>
            <person name="Juenger T.E."/>
            <person name="Schmutz J."/>
        </authorList>
    </citation>
    <scope>NUCLEOTIDE SEQUENCE</scope>
    <source>
        <strain evidence="2">AP13</strain>
    </source>
</reference>
<dbReference type="Proteomes" id="UP000823388">
    <property type="component" value="Chromosome 1N"/>
</dbReference>
<keyword evidence="1" id="KW-0732">Signal</keyword>
<proteinExistence type="predicted"/>
<feature type="chain" id="PRO_5036274931" evidence="1">
    <location>
        <begin position="32"/>
        <end position="87"/>
    </location>
</feature>
<organism evidence="2 3">
    <name type="scientific">Panicum virgatum</name>
    <name type="common">Blackwell switchgrass</name>
    <dbReference type="NCBI Taxonomy" id="38727"/>
    <lineage>
        <taxon>Eukaryota</taxon>
        <taxon>Viridiplantae</taxon>
        <taxon>Streptophyta</taxon>
        <taxon>Embryophyta</taxon>
        <taxon>Tracheophyta</taxon>
        <taxon>Spermatophyta</taxon>
        <taxon>Magnoliopsida</taxon>
        <taxon>Liliopsida</taxon>
        <taxon>Poales</taxon>
        <taxon>Poaceae</taxon>
        <taxon>PACMAD clade</taxon>
        <taxon>Panicoideae</taxon>
        <taxon>Panicodae</taxon>
        <taxon>Paniceae</taxon>
        <taxon>Panicinae</taxon>
        <taxon>Panicum</taxon>
        <taxon>Panicum sect. Hiantes</taxon>
    </lineage>
</organism>
<keyword evidence="3" id="KW-1185">Reference proteome</keyword>
<comment type="caution">
    <text evidence="2">The sequence shown here is derived from an EMBL/GenBank/DDBJ whole genome shotgun (WGS) entry which is preliminary data.</text>
</comment>
<evidence type="ECO:0000313" key="2">
    <source>
        <dbReference type="EMBL" id="KAG2649460.1"/>
    </source>
</evidence>
<sequence>MAADACAYRFRKAVLVLYMLLLLFLLSPLSCRQAVVDGKSGGAEVQGAHGLILGRSTRRALSVKVPEGPGCCHPIPINSGPHGRPGN</sequence>
<dbReference type="EMBL" id="CM029038">
    <property type="protein sequence ID" value="KAG2649460.1"/>
    <property type="molecule type" value="Genomic_DNA"/>
</dbReference>
<evidence type="ECO:0000256" key="1">
    <source>
        <dbReference type="SAM" id="SignalP"/>
    </source>
</evidence>